<dbReference type="EMBL" id="JABEQG010000020">
    <property type="protein sequence ID" value="MBB2156881.1"/>
    <property type="molecule type" value="Genomic_DNA"/>
</dbReference>
<dbReference type="InterPro" id="IPR022907">
    <property type="entry name" value="VapC_family"/>
</dbReference>
<accession>A0A7W4NFP8</accession>
<keyword evidence="3 8" id="KW-0540">Nuclease</keyword>
<feature type="domain" description="PIN" evidence="9">
    <location>
        <begin position="4"/>
        <end position="122"/>
    </location>
</feature>
<protein>
    <recommendedName>
        <fullName evidence="8">Ribonuclease VapC</fullName>
        <shortName evidence="8">RNase VapC</shortName>
        <ecNumber evidence="8">3.1.-.-</ecNumber>
    </recommendedName>
    <alternativeName>
        <fullName evidence="8">Toxin VapC</fullName>
    </alternativeName>
</protein>
<gene>
    <name evidence="8" type="primary">vapC</name>
    <name evidence="10" type="ORF">HLH33_11260</name>
</gene>
<name>A0A7W4NFP8_GLUDI</name>
<evidence type="ECO:0000256" key="2">
    <source>
        <dbReference type="ARBA" id="ARBA00022649"/>
    </source>
</evidence>
<feature type="binding site" evidence="8">
    <location>
        <position position="97"/>
    </location>
    <ligand>
        <name>Mg(2+)</name>
        <dbReference type="ChEBI" id="CHEBI:18420"/>
    </ligand>
</feature>
<keyword evidence="5 8" id="KW-0378">Hydrolase</keyword>
<dbReference type="InterPro" id="IPR050556">
    <property type="entry name" value="Type_II_TA_system_RNase"/>
</dbReference>
<dbReference type="HAMAP" id="MF_00265">
    <property type="entry name" value="VapC_Nob1"/>
    <property type="match status" value="1"/>
</dbReference>
<sequence length="131" mass="14381">MSRMLDTNTVSHILKGHPRALERLSQIPMASVCISVITEAELRFGIAKRPEATRLHRVVNEFLQRVDVQPWESSTADSYGNLRAALEASGKIVGSLDLLIAAHALDLNSILVTNDAGFSKIAQLETEDWTA</sequence>
<dbReference type="GO" id="GO:0000287">
    <property type="term" value="F:magnesium ion binding"/>
    <property type="evidence" value="ECO:0007669"/>
    <property type="project" value="UniProtKB-UniRule"/>
</dbReference>
<keyword evidence="2 8" id="KW-1277">Toxin-antitoxin system</keyword>
<keyword evidence="4 8" id="KW-0479">Metal-binding</keyword>
<dbReference type="GO" id="GO:0090729">
    <property type="term" value="F:toxin activity"/>
    <property type="evidence" value="ECO:0007669"/>
    <property type="project" value="UniProtKB-KW"/>
</dbReference>
<dbReference type="GO" id="GO:0016787">
    <property type="term" value="F:hydrolase activity"/>
    <property type="evidence" value="ECO:0007669"/>
    <property type="project" value="UniProtKB-KW"/>
</dbReference>
<dbReference type="Gene3D" id="3.40.50.1010">
    <property type="entry name" value="5'-nuclease"/>
    <property type="match status" value="1"/>
</dbReference>
<evidence type="ECO:0000313" key="11">
    <source>
        <dbReference type="Proteomes" id="UP000550787"/>
    </source>
</evidence>
<evidence type="ECO:0000256" key="3">
    <source>
        <dbReference type="ARBA" id="ARBA00022722"/>
    </source>
</evidence>
<proteinExistence type="inferred from homology"/>
<dbReference type="EC" id="3.1.-.-" evidence="8"/>
<dbReference type="AlphaFoldDB" id="A0A7W4NFP8"/>
<dbReference type="Proteomes" id="UP000550787">
    <property type="component" value="Unassembled WGS sequence"/>
</dbReference>
<comment type="function">
    <text evidence="8">Toxic component of a toxin-antitoxin (TA) system. An RNase.</text>
</comment>
<comment type="cofactor">
    <cofactor evidence="1 8">
        <name>Mg(2+)</name>
        <dbReference type="ChEBI" id="CHEBI:18420"/>
    </cofactor>
</comment>
<reference evidence="10 11" key="1">
    <citation type="submission" date="2020-04" db="EMBL/GenBank/DDBJ databases">
        <title>Description of novel Gluconacetobacter.</title>
        <authorList>
            <person name="Sombolestani A."/>
        </authorList>
    </citation>
    <scope>NUCLEOTIDE SEQUENCE [LARGE SCALE GENOMIC DNA]</scope>
    <source>
        <strain evidence="10 11">LMG 7603</strain>
    </source>
</reference>
<dbReference type="GO" id="GO:0004540">
    <property type="term" value="F:RNA nuclease activity"/>
    <property type="evidence" value="ECO:0007669"/>
    <property type="project" value="InterPro"/>
</dbReference>
<evidence type="ECO:0000256" key="8">
    <source>
        <dbReference type="HAMAP-Rule" id="MF_00265"/>
    </source>
</evidence>
<comment type="caution">
    <text evidence="10">The sequence shown here is derived from an EMBL/GenBank/DDBJ whole genome shotgun (WGS) entry which is preliminary data.</text>
</comment>
<evidence type="ECO:0000256" key="4">
    <source>
        <dbReference type="ARBA" id="ARBA00022723"/>
    </source>
</evidence>
<dbReference type="InterPro" id="IPR029060">
    <property type="entry name" value="PIN-like_dom_sf"/>
</dbReference>
<dbReference type="PANTHER" id="PTHR33653:SF1">
    <property type="entry name" value="RIBONUCLEASE VAPC2"/>
    <property type="match status" value="1"/>
</dbReference>
<dbReference type="Pfam" id="PF01850">
    <property type="entry name" value="PIN"/>
    <property type="match status" value="1"/>
</dbReference>
<evidence type="ECO:0000256" key="6">
    <source>
        <dbReference type="ARBA" id="ARBA00022842"/>
    </source>
</evidence>
<evidence type="ECO:0000256" key="7">
    <source>
        <dbReference type="ARBA" id="ARBA00038093"/>
    </source>
</evidence>
<comment type="similarity">
    <text evidence="7 8">Belongs to the PINc/VapC protein family.</text>
</comment>
<feature type="binding site" evidence="8">
    <location>
        <position position="6"/>
    </location>
    <ligand>
        <name>Mg(2+)</name>
        <dbReference type="ChEBI" id="CHEBI:18420"/>
    </ligand>
</feature>
<evidence type="ECO:0000259" key="9">
    <source>
        <dbReference type="Pfam" id="PF01850"/>
    </source>
</evidence>
<dbReference type="CDD" id="cd18740">
    <property type="entry name" value="PIN_VapC4-5_FitB-like"/>
    <property type="match status" value="1"/>
</dbReference>
<dbReference type="SUPFAM" id="SSF88723">
    <property type="entry name" value="PIN domain-like"/>
    <property type="match status" value="1"/>
</dbReference>
<evidence type="ECO:0000313" key="10">
    <source>
        <dbReference type="EMBL" id="MBB2156881.1"/>
    </source>
</evidence>
<evidence type="ECO:0000256" key="1">
    <source>
        <dbReference type="ARBA" id="ARBA00001946"/>
    </source>
</evidence>
<dbReference type="PANTHER" id="PTHR33653">
    <property type="entry name" value="RIBONUCLEASE VAPC2"/>
    <property type="match status" value="1"/>
</dbReference>
<keyword evidence="8" id="KW-0800">Toxin</keyword>
<keyword evidence="6 8" id="KW-0460">Magnesium</keyword>
<organism evidence="10 11">
    <name type="scientific">Gluconacetobacter diazotrophicus</name>
    <name type="common">Acetobacter diazotrophicus</name>
    <dbReference type="NCBI Taxonomy" id="33996"/>
    <lineage>
        <taxon>Bacteria</taxon>
        <taxon>Pseudomonadati</taxon>
        <taxon>Pseudomonadota</taxon>
        <taxon>Alphaproteobacteria</taxon>
        <taxon>Acetobacterales</taxon>
        <taxon>Acetobacteraceae</taxon>
        <taxon>Gluconacetobacter</taxon>
    </lineage>
</organism>
<evidence type="ECO:0000256" key="5">
    <source>
        <dbReference type="ARBA" id="ARBA00022801"/>
    </source>
</evidence>
<dbReference type="InterPro" id="IPR002716">
    <property type="entry name" value="PIN_dom"/>
</dbReference>